<dbReference type="PANTHER" id="PTHR46082">
    <property type="entry name" value="ATP/GTP-BINDING PROTEIN-RELATED"/>
    <property type="match status" value="1"/>
</dbReference>
<gene>
    <name evidence="1" type="ORF">HNR10_004359</name>
</gene>
<dbReference type="SUPFAM" id="SSF48452">
    <property type="entry name" value="TPR-like"/>
    <property type="match status" value="2"/>
</dbReference>
<organism evidence="1 2">
    <name type="scientific">Nocardiopsis aegyptia</name>
    <dbReference type="NCBI Taxonomy" id="220378"/>
    <lineage>
        <taxon>Bacteria</taxon>
        <taxon>Bacillati</taxon>
        <taxon>Actinomycetota</taxon>
        <taxon>Actinomycetes</taxon>
        <taxon>Streptosporangiales</taxon>
        <taxon>Nocardiopsidaceae</taxon>
        <taxon>Nocardiopsis</taxon>
    </lineage>
</organism>
<dbReference type="InterPro" id="IPR053137">
    <property type="entry name" value="NLR-like"/>
</dbReference>
<evidence type="ECO:0000313" key="1">
    <source>
        <dbReference type="EMBL" id="NYJ36478.1"/>
    </source>
</evidence>
<dbReference type="EMBL" id="JACCFS010000001">
    <property type="protein sequence ID" value="NYJ36478.1"/>
    <property type="molecule type" value="Genomic_DNA"/>
</dbReference>
<comment type="caution">
    <text evidence="1">The sequence shown here is derived from an EMBL/GenBank/DDBJ whole genome shotgun (WGS) entry which is preliminary data.</text>
</comment>
<dbReference type="RefSeq" id="WP_179826403.1">
    <property type="nucleotide sequence ID" value="NZ_JACCFS010000001.1"/>
</dbReference>
<protein>
    <submittedName>
        <fullName evidence="1">Tetratricopeptide (TPR) repeat protein/Mrp family chromosome partitioning ATPase</fullName>
    </submittedName>
</protein>
<accession>A0A7Z0ESI3</accession>
<sequence length="669" mass="72352">MVSPPDAHDNAVHGAVSGQLVQARNIHGGVTINVPPAPPAPLSDVSLDPPRLATAVRGRDELLAELGAAMEVGAPVPHVLTGPGGFGKTTVAAALAEQARADGWTVFWVRPGSVAASMLEAAVEVGGSRAEADRVRPTRRQAARWVWRHLDNAPRPWLLVIDNADRPEELDPENRPGDQLGWMRASPGGFVLVTSRVDDPAQWAPARVHRIGQLDGDAATGALSDHAGLVGLPGARALAERLGGVPLALFLAGRILATHQVLFPDARALLHGLDQGVSKLDELAAPLVSGGDTERTLLSGVWELSLRLVSENEPKAAVLLRLLSVLGPFASEIPLRRLPITELGAGVLGRLSEAELARLVNALVVHGLISVVSPQGETALRLHPLVSETVRARFGESDLPLVEEAERLLALQRDHDLGFELRAQSTVTDLYLRLRFRADPAVIDSIVSGARSLMLLNFTDEALSVLEPAVEEAVGALGASHPATLRAQHAVGDVFRAQEQIEEAEAVYRAVHRVREESLGPTHPETLTTRHQLALMAGLRGDLDTAEEGFRAVWEALAEAAPEDHTTSLQALENLAYVRMLRGDLEAAEEGFRHVLRVRREVLGSRHPVTVSSEFYVARNAFERGDHTRAEKGFGRAFRERVRILGEDHPTTQAAREWWEKAQRRLREG</sequence>
<keyword evidence="2" id="KW-1185">Reference proteome</keyword>
<dbReference type="AlphaFoldDB" id="A0A7Z0ESI3"/>
<name>A0A7Z0ESI3_9ACTN</name>
<dbReference type="Proteomes" id="UP000572051">
    <property type="component" value="Unassembled WGS sequence"/>
</dbReference>
<dbReference type="PANTHER" id="PTHR46082:SF6">
    <property type="entry name" value="AAA+ ATPASE DOMAIN-CONTAINING PROTEIN-RELATED"/>
    <property type="match status" value="1"/>
</dbReference>
<dbReference type="Gene3D" id="1.25.40.10">
    <property type="entry name" value="Tetratricopeptide repeat domain"/>
    <property type="match status" value="1"/>
</dbReference>
<evidence type="ECO:0000313" key="2">
    <source>
        <dbReference type="Proteomes" id="UP000572051"/>
    </source>
</evidence>
<dbReference type="Pfam" id="PF13424">
    <property type="entry name" value="TPR_12"/>
    <property type="match status" value="2"/>
</dbReference>
<dbReference type="InterPro" id="IPR011990">
    <property type="entry name" value="TPR-like_helical_dom_sf"/>
</dbReference>
<proteinExistence type="predicted"/>
<dbReference type="Gene3D" id="3.40.50.300">
    <property type="entry name" value="P-loop containing nucleotide triphosphate hydrolases"/>
    <property type="match status" value="1"/>
</dbReference>
<dbReference type="InterPro" id="IPR027417">
    <property type="entry name" value="P-loop_NTPase"/>
</dbReference>
<dbReference type="SUPFAM" id="SSF52540">
    <property type="entry name" value="P-loop containing nucleoside triphosphate hydrolases"/>
    <property type="match status" value="1"/>
</dbReference>
<reference evidence="1 2" key="1">
    <citation type="submission" date="2020-07" db="EMBL/GenBank/DDBJ databases">
        <title>Sequencing the genomes of 1000 actinobacteria strains.</title>
        <authorList>
            <person name="Klenk H.-P."/>
        </authorList>
    </citation>
    <scope>NUCLEOTIDE SEQUENCE [LARGE SCALE GENOMIC DNA]</scope>
    <source>
        <strain evidence="1 2">DSM 44442</strain>
    </source>
</reference>